<dbReference type="SFLD" id="SFLDG01129">
    <property type="entry name" value="C1.5:_HAD__Beta-PGM__Phosphata"/>
    <property type="match status" value="1"/>
</dbReference>
<dbReference type="EC" id="3.1.3.77" evidence="8"/>
<evidence type="ECO:0000256" key="3">
    <source>
        <dbReference type="ARBA" id="ARBA00022723"/>
    </source>
</evidence>
<dbReference type="InterPro" id="IPR006439">
    <property type="entry name" value="HAD-SF_hydro_IA"/>
</dbReference>
<feature type="region of interest" description="Disordered" evidence="9">
    <location>
        <begin position="259"/>
        <end position="678"/>
    </location>
</feature>
<dbReference type="CDD" id="cd01629">
    <property type="entry name" value="HAD_EP"/>
    <property type="match status" value="1"/>
</dbReference>
<dbReference type="GO" id="GO:0019509">
    <property type="term" value="P:L-methionine salvage from methylthioadenosine"/>
    <property type="evidence" value="ECO:0007669"/>
    <property type="project" value="UniProtKB-UniRule"/>
</dbReference>
<evidence type="ECO:0000256" key="1">
    <source>
        <dbReference type="ARBA" id="ARBA00022490"/>
    </source>
</evidence>
<comment type="similarity">
    <text evidence="8">Belongs to the HAD-like hydrolase superfamily. MasA/MtnC family.</text>
</comment>
<dbReference type="NCBIfam" id="TIGR01549">
    <property type="entry name" value="HAD-SF-IA-v1"/>
    <property type="match status" value="1"/>
</dbReference>
<dbReference type="SFLD" id="SFLDG01133">
    <property type="entry name" value="C1.5.4:_Enolase-phosphatase_Li"/>
    <property type="match status" value="1"/>
</dbReference>
<dbReference type="InterPro" id="IPR027511">
    <property type="entry name" value="ENOPH1_eukaryotes"/>
</dbReference>
<comment type="function">
    <text evidence="8">Bifunctional enzyme that catalyzes the enolization of 2,3-diketo-5-methylthiopentyl-1-phosphate (DK-MTP-1-P) into the intermediate 2-hydroxy-3-keto-5-methylthiopentenyl-1-phosphate (HK-MTPenyl-1-P), which is then dephosphorylated to form the acireductone 1,2-dihydroxy-3-keto-5-methylthiopentene (DHK-MTPene).</text>
</comment>
<keyword evidence="5 8" id="KW-0460">Magnesium</keyword>
<keyword evidence="4 8" id="KW-0378">Hydrolase</keyword>
<comment type="cofactor">
    <cofactor evidence="8">
        <name>Mg(2+)</name>
        <dbReference type="ChEBI" id="CHEBI:18420"/>
    </cofactor>
    <text evidence="8">Binds 1 Mg(2+) ion per subunit.</text>
</comment>
<evidence type="ECO:0000256" key="6">
    <source>
        <dbReference type="ARBA" id="ARBA00023167"/>
    </source>
</evidence>
<evidence type="ECO:0000256" key="4">
    <source>
        <dbReference type="ARBA" id="ARBA00022801"/>
    </source>
</evidence>
<dbReference type="GO" id="GO:0005634">
    <property type="term" value="C:nucleus"/>
    <property type="evidence" value="ECO:0007669"/>
    <property type="project" value="UniProtKB-SubCell"/>
</dbReference>
<dbReference type="PANTHER" id="PTHR20371:SF1">
    <property type="entry name" value="ENOLASE-PHOSPHATASE E1"/>
    <property type="match status" value="1"/>
</dbReference>
<feature type="binding site" evidence="8">
    <location>
        <position position="22"/>
    </location>
    <ligand>
        <name>Mg(2+)</name>
        <dbReference type="ChEBI" id="CHEBI:18420"/>
    </ligand>
</feature>
<feature type="region of interest" description="Disordered" evidence="9">
    <location>
        <begin position="691"/>
        <end position="711"/>
    </location>
</feature>
<keyword evidence="2 8" id="KW-0028">Amino-acid biosynthesis</keyword>
<sequence>MAATVALSEKVLSAKTIICDIEGTTTSISFVKDTLFPYALKNVEEYLKNNWNEDATKTVVAALREQADEDKKAELEGAVTIPAGDSEDIIPDIVKNVEWQMSKDRKTGALKTLQGMVWTKGYQDGTIKGHVYDDVQSAFEQWTKSGRKIYIYSSGSVEAQKLLFEHSEQGNLLQYLTGHYDTKIGAKREKDSYASILKQIEAAGEDALFLTDVYDEAKAAKDAGLHVVLLDRPGNSELTEDERKEFPVISSFGDLSFKESKDEKLAESAENGSAKRKIDETTTEEDQAQEQPPPKVVKVDENKAAEPAENGSKDDEPRVESSAADTESAEVKKVETPSEAGKPEEMEVDGGETTAKSTTTADAGKDAEKMEEDADKVDATTINEKVSEEKKQEAMETDEKKVEPAETEKSTVETSEPKKAEESHVKEPEAKVQDDVEMVTDKKENETEKVAKVATNDEKNQDKDEKVAEKVEKESEKQEKSDEIEKKNETTVVEKEKDAEDKTETVSGEPNDAKNENEKEEASVKKDAELPAESKPDTESVTSTVTKEEITEKLKEESKAVEEVTGDIETKSDIPVDEVATEVKEDTKVEEAKDTPETAAADAEKTNGTTETNAKEELDGDAAKITNGGDEKIDAKSAETNGVAVDEQSVTTTNGSSAVVDEEKNGDSDKENDTSLNNCEADEATVAAVAAEKTNGSSAVESNNTDEVTPTELKTKKVVETVAPAVVTPAPPIEAES</sequence>
<keyword evidence="6 8" id="KW-0486">Methionine biosynthesis</keyword>
<dbReference type="EnsemblMetazoa" id="ADIR008433-RA">
    <property type="protein sequence ID" value="ADIR008433-PA"/>
    <property type="gene ID" value="ADIR008433"/>
</dbReference>
<evidence type="ECO:0000256" key="5">
    <source>
        <dbReference type="ARBA" id="ARBA00022842"/>
    </source>
</evidence>
<comment type="catalytic activity">
    <reaction evidence="8">
        <text>5-methylsulfanyl-2,3-dioxopentyl phosphate + H2O = 1,2-dihydroxy-5-(methylsulfanyl)pent-1-en-3-one + phosphate</text>
        <dbReference type="Rhea" id="RHEA:21700"/>
        <dbReference type="ChEBI" id="CHEBI:15377"/>
        <dbReference type="ChEBI" id="CHEBI:43474"/>
        <dbReference type="ChEBI" id="CHEBI:49252"/>
        <dbReference type="ChEBI" id="CHEBI:58828"/>
        <dbReference type="EC" id="3.1.3.77"/>
    </reaction>
</comment>
<feature type="compositionally biased region" description="Basic and acidic residues" evidence="9">
    <location>
        <begin position="661"/>
        <end position="673"/>
    </location>
</feature>
<dbReference type="FunFam" id="3.40.50.1000:FF:000079">
    <property type="entry name" value="Enolase-phosphatase E1"/>
    <property type="match status" value="1"/>
</dbReference>
<dbReference type="GO" id="GO:0000287">
    <property type="term" value="F:magnesium ion binding"/>
    <property type="evidence" value="ECO:0007669"/>
    <property type="project" value="UniProtKB-UniRule"/>
</dbReference>
<dbReference type="SFLD" id="SFLDS00003">
    <property type="entry name" value="Haloacid_Dehalogenase"/>
    <property type="match status" value="1"/>
</dbReference>
<dbReference type="SUPFAM" id="SSF56784">
    <property type="entry name" value="HAD-like"/>
    <property type="match status" value="1"/>
</dbReference>
<feature type="compositionally biased region" description="Basic and acidic residues" evidence="9">
    <location>
        <begin position="511"/>
        <end position="538"/>
    </location>
</feature>
<feature type="binding site" evidence="8">
    <location>
        <position position="212"/>
    </location>
    <ligand>
        <name>Mg(2+)</name>
        <dbReference type="ChEBI" id="CHEBI:18420"/>
    </ligand>
</feature>
<feature type="compositionally biased region" description="Basic and acidic residues" evidence="9">
    <location>
        <begin position="581"/>
        <end position="596"/>
    </location>
</feature>
<evidence type="ECO:0000256" key="2">
    <source>
        <dbReference type="ARBA" id="ARBA00022605"/>
    </source>
</evidence>
<reference evidence="10" key="2">
    <citation type="submission" date="2020-05" db="UniProtKB">
        <authorList>
            <consortium name="EnsemblMetazoa"/>
        </authorList>
    </citation>
    <scope>IDENTIFICATION</scope>
    <source>
        <strain evidence="10">WRAIR2</strain>
    </source>
</reference>
<dbReference type="NCBIfam" id="TIGR01691">
    <property type="entry name" value="enolase-ppase"/>
    <property type="match status" value="1"/>
</dbReference>
<dbReference type="STRING" id="7168.A0A182NLA2"/>
<keyword evidence="7 8" id="KW-0539">Nucleus</keyword>
<comment type="pathway">
    <text evidence="8">Amino-acid biosynthesis; L-methionine biosynthesis via salvage pathway; L-methionine from S-methyl-5-thio-alpha-D-ribose 1-phosphate: step 3/6.</text>
</comment>
<reference evidence="11" key="1">
    <citation type="submission" date="2013-03" db="EMBL/GenBank/DDBJ databases">
        <title>The Genome Sequence of Anopheles dirus WRAIR2.</title>
        <authorList>
            <consortium name="The Broad Institute Genomics Platform"/>
            <person name="Neafsey D.E."/>
            <person name="Walton C."/>
            <person name="Walker B."/>
            <person name="Young S.K."/>
            <person name="Zeng Q."/>
            <person name="Gargeya S."/>
            <person name="Fitzgerald M."/>
            <person name="Haas B."/>
            <person name="Abouelleil A."/>
            <person name="Allen A.W."/>
            <person name="Alvarado L."/>
            <person name="Arachchi H.M."/>
            <person name="Berlin A.M."/>
            <person name="Chapman S.B."/>
            <person name="Gainer-Dewar J."/>
            <person name="Goldberg J."/>
            <person name="Griggs A."/>
            <person name="Gujja S."/>
            <person name="Hansen M."/>
            <person name="Howarth C."/>
            <person name="Imamovic A."/>
            <person name="Ireland A."/>
            <person name="Larimer J."/>
            <person name="McCowan C."/>
            <person name="Murphy C."/>
            <person name="Pearson M."/>
            <person name="Poon T.W."/>
            <person name="Priest M."/>
            <person name="Roberts A."/>
            <person name="Saif S."/>
            <person name="Shea T."/>
            <person name="Sisk P."/>
            <person name="Sykes S."/>
            <person name="Wortman J."/>
            <person name="Nusbaum C."/>
            <person name="Birren B."/>
        </authorList>
    </citation>
    <scope>NUCLEOTIDE SEQUENCE [LARGE SCALE GENOMIC DNA]</scope>
    <source>
        <strain evidence="11">WRAIR2</strain>
    </source>
</reference>
<feature type="binding site" evidence="8">
    <location>
        <begin position="153"/>
        <end position="154"/>
    </location>
    <ligand>
        <name>substrate</name>
    </ligand>
</feature>
<comment type="subcellular location">
    <subcellularLocation>
        <location evidence="8">Cytoplasm</location>
    </subcellularLocation>
    <subcellularLocation>
        <location evidence="8">Nucleus</location>
    </subcellularLocation>
</comment>
<dbReference type="HAMAP" id="MF_03117">
    <property type="entry name" value="Salvage_MtnC_euk"/>
    <property type="match status" value="1"/>
</dbReference>
<dbReference type="Proteomes" id="UP000075884">
    <property type="component" value="Unassembled WGS sequence"/>
</dbReference>
<dbReference type="InterPro" id="IPR036412">
    <property type="entry name" value="HAD-like_sf"/>
</dbReference>
<comment type="pathway">
    <text evidence="8">Amino-acid biosynthesis; L-methionine biosynthesis via salvage pathway; L-methionine from S-methyl-5-thio-alpha-D-ribose 1-phosphate: step 4/6.</text>
</comment>
<dbReference type="UniPathway" id="UPA00904">
    <property type="reaction ID" value="UER00876"/>
</dbReference>
<dbReference type="SFLD" id="SFLDF00044">
    <property type="entry name" value="enolase-phosphatase"/>
    <property type="match status" value="1"/>
</dbReference>
<evidence type="ECO:0000256" key="7">
    <source>
        <dbReference type="ARBA" id="ARBA00023242"/>
    </source>
</evidence>
<keyword evidence="3 8" id="KW-0479">Metal-binding</keyword>
<dbReference type="GO" id="GO:0043874">
    <property type="term" value="F:acireductone synthase activity"/>
    <property type="evidence" value="ECO:0007669"/>
    <property type="project" value="UniProtKB-EC"/>
</dbReference>
<feature type="compositionally biased region" description="Polar residues" evidence="9">
    <location>
        <begin position="694"/>
        <end position="708"/>
    </location>
</feature>
<dbReference type="InterPro" id="IPR023943">
    <property type="entry name" value="Enolase-ppase_E1"/>
</dbReference>
<feature type="compositionally biased region" description="Basic and acidic residues" evidence="9">
    <location>
        <begin position="297"/>
        <end position="319"/>
    </location>
</feature>
<dbReference type="AlphaFoldDB" id="A0A182NLA2"/>
<feature type="compositionally biased region" description="Polar residues" evidence="9">
    <location>
        <begin position="648"/>
        <end position="657"/>
    </location>
</feature>
<feature type="compositionally biased region" description="Basic and acidic residues" evidence="9">
    <location>
        <begin position="329"/>
        <end position="345"/>
    </location>
</feature>
<comment type="subunit">
    <text evidence="8">Monomer.</text>
</comment>
<evidence type="ECO:0000313" key="11">
    <source>
        <dbReference type="Proteomes" id="UP000075884"/>
    </source>
</evidence>
<name>A0A182NLA2_9DIPT</name>
<dbReference type="Gene3D" id="3.40.50.1000">
    <property type="entry name" value="HAD superfamily/HAD-like"/>
    <property type="match status" value="1"/>
</dbReference>
<accession>A0A182NLA2</accession>
<keyword evidence="11" id="KW-1185">Reference proteome</keyword>
<dbReference type="Pfam" id="PF00702">
    <property type="entry name" value="Hydrolase"/>
    <property type="match status" value="1"/>
</dbReference>
<protein>
    <recommendedName>
        <fullName evidence="8">Enolase-phosphatase E1</fullName>
        <ecNumber evidence="8">3.1.3.77</ecNumber>
    </recommendedName>
    <alternativeName>
        <fullName evidence="8">2,3-diketo-5-methylthio-1-phosphopentane phosphatase</fullName>
    </alternativeName>
</protein>
<dbReference type="InterPro" id="IPR023214">
    <property type="entry name" value="HAD_sf"/>
</dbReference>
<keyword evidence="1 8" id="KW-0963">Cytoplasm</keyword>
<organism evidence="10 11">
    <name type="scientific">Anopheles dirus</name>
    <dbReference type="NCBI Taxonomy" id="7168"/>
    <lineage>
        <taxon>Eukaryota</taxon>
        <taxon>Metazoa</taxon>
        <taxon>Ecdysozoa</taxon>
        <taxon>Arthropoda</taxon>
        <taxon>Hexapoda</taxon>
        <taxon>Insecta</taxon>
        <taxon>Pterygota</taxon>
        <taxon>Neoptera</taxon>
        <taxon>Endopterygota</taxon>
        <taxon>Diptera</taxon>
        <taxon>Nematocera</taxon>
        <taxon>Culicoidea</taxon>
        <taxon>Culicidae</taxon>
        <taxon>Anophelinae</taxon>
        <taxon>Anopheles</taxon>
    </lineage>
</organism>
<evidence type="ECO:0000256" key="8">
    <source>
        <dbReference type="HAMAP-Rule" id="MF_03117"/>
    </source>
</evidence>
<evidence type="ECO:0000256" key="9">
    <source>
        <dbReference type="SAM" id="MobiDB-lite"/>
    </source>
</evidence>
<proteinExistence type="inferred from homology"/>
<feature type="binding site" evidence="8">
    <location>
        <position position="20"/>
    </location>
    <ligand>
        <name>Mg(2+)</name>
        <dbReference type="ChEBI" id="CHEBI:18420"/>
    </ligand>
</feature>
<dbReference type="Gene3D" id="1.10.720.60">
    <property type="match status" value="1"/>
</dbReference>
<dbReference type="GO" id="GO:0005737">
    <property type="term" value="C:cytoplasm"/>
    <property type="evidence" value="ECO:0007669"/>
    <property type="project" value="UniProtKB-SubCell"/>
</dbReference>
<feature type="compositionally biased region" description="Basic and acidic residues" evidence="9">
    <location>
        <begin position="546"/>
        <end position="574"/>
    </location>
</feature>
<feature type="compositionally biased region" description="Basic and acidic residues" evidence="9">
    <location>
        <begin position="385"/>
        <end position="504"/>
    </location>
</feature>
<dbReference type="VEuPathDB" id="VectorBase:ADIR008433"/>
<feature type="binding site" evidence="8">
    <location>
        <position position="187"/>
    </location>
    <ligand>
        <name>substrate</name>
    </ligand>
</feature>
<dbReference type="PANTHER" id="PTHR20371">
    <property type="entry name" value="ENOLASE-PHOSPHATASE E1"/>
    <property type="match status" value="1"/>
</dbReference>
<dbReference type="HAMAP" id="MF_01681">
    <property type="entry name" value="Salvage_MtnC"/>
    <property type="match status" value="1"/>
</dbReference>
<evidence type="ECO:0000313" key="10">
    <source>
        <dbReference type="EnsemblMetazoa" id="ADIR008433-PA"/>
    </source>
</evidence>